<dbReference type="EMBL" id="LVWD01000001">
    <property type="protein sequence ID" value="OAD44083.1"/>
    <property type="molecule type" value="Genomic_DNA"/>
</dbReference>
<evidence type="ECO:0000313" key="4">
    <source>
        <dbReference type="Proteomes" id="UP000185657"/>
    </source>
</evidence>
<dbReference type="Proteomes" id="UP000185657">
    <property type="component" value="Unassembled WGS sequence"/>
</dbReference>
<dbReference type="AlphaFoldDB" id="A0A162SY68"/>
<dbReference type="SUPFAM" id="SSF56300">
    <property type="entry name" value="Metallo-dependent phosphatases"/>
    <property type="match status" value="1"/>
</dbReference>
<sequence>MHQISRALVFCAASACANLAAAHPFSFALWGDMPYAKNKDSESTHAVIQSINRSKVRFSIYDGDIKDGSSQCTDNIYTDAVAMFNSLKQPAVYVPGDNEWTDCHRTNNGGYNGLERLDHLRKVMFSQPRSFGQKTMKLTQQGQPGQKFAENTRFAHDGVMFVNVNMPGSNNNLVTSEKDCAKKSARVAADCEANNVEYLERDAANIAWLRTAFTIARRARHAGLVLVFQADPGFDLPETEETDESQQPRFEGYQAFMKALVQETEQYKGQVLLVHGDTHFFKMDKPLYSPSKVLSNLTRLQTFGSPVNHWVKVSVDVTSPEVFTIRPVMVP</sequence>
<keyword evidence="1" id="KW-0732">Signal</keyword>
<reference evidence="3 4" key="1">
    <citation type="submission" date="2016-02" db="EMBL/GenBank/DDBJ databases">
        <title>Draft genome sequence of Hydrogenophaga sp. LPB0072.</title>
        <authorList>
            <person name="Shin S.-K."/>
            <person name="Yi H."/>
        </authorList>
    </citation>
    <scope>NUCLEOTIDE SEQUENCE [LARGE SCALE GENOMIC DNA]</scope>
    <source>
        <strain evidence="3 4">LPB0072</strain>
    </source>
</reference>
<evidence type="ECO:0000256" key="1">
    <source>
        <dbReference type="SAM" id="SignalP"/>
    </source>
</evidence>
<protein>
    <recommendedName>
        <fullName evidence="6">Calcineurin-like phosphoesterase domain-containing protein</fullName>
    </recommendedName>
</protein>
<dbReference type="InterPro" id="IPR029052">
    <property type="entry name" value="Metallo-depent_PP-like"/>
</dbReference>
<dbReference type="EMBL" id="CP017476">
    <property type="protein sequence ID" value="AOW13952.1"/>
    <property type="molecule type" value="Genomic_DNA"/>
</dbReference>
<dbReference type="RefSeq" id="WP_066084319.1">
    <property type="nucleotide sequence ID" value="NZ_CP017476.1"/>
</dbReference>
<name>A0A162SY68_9BURK</name>
<feature type="signal peptide" evidence="1">
    <location>
        <begin position="1"/>
        <end position="22"/>
    </location>
</feature>
<keyword evidence="4" id="KW-1185">Reference proteome</keyword>
<evidence type="ECO:0000313" key="2">
    <source>
        <dbReference type="EMBL" id="AOW13952.1"/>
    </source>
</evidence>
<evidence type="ECO:0000313" key="5">
    <source>
        <dbReference type="Proteomes" id="UP000185680"/>
    </source>
</evidence>
<evidence type="ECO:0000313" key="3">
    <source>
        <dbReference type="EMBL" id="OAD44083.1"/>
    </source>
</evidence>
<evidence type="ECO:0008006" key="6">
    <source>
        <dbReference type="Google" id="ProtNLM"/>
    </source>
</evidence>
<dbReference type="STRING" id="1763535.LPB072_15010"/>
<accession>A0A162SY68</accession>
<proteinExistence type="predicted"/>
<dbReference type="Proteomes" id="UP000185680">
    <property type="component" value="Chromosome"/>
</dbReference>
<feature type="chain" id="PRO_5044549371" description="Calcineurin-like phosphoesterase domain-containing protein" evidence="1">
    <location>
        <begin position="23"/>
        <end position="331"/>
    </location>
</feature>
<dbReference type="KEGG" id="hyl:LPB072_15010"/>
<gene>
    <name evidence="2" type="ORF">LPB072_15010</name>
    <name evidence="3" type="ORF">LPB72_00805</name>
</gene>
<organism evidence="2 5">
    <name type="scientific">Hydrogenophaga crassostreae</name>
    <dbReference type="NCBI Taxonomy" id="1763535"/>
    <lineage>
        <taxon>Bacteria</taxon>
        <taxon>Pseudomonadati</taxon>
        <taxon>Pseudomonadota</taxon>
        <taxon>Betaproteobacteria</taxon>
        <taxon>Burkholderiales</taxon>
        <taxon>Comamonadaceae</taxon>
        <taxon>Hydrogenophaga</taxon>
    </lineage>
</organism>
<reference evidence="2 5" key="2">
    <citation type="submission" date="2016-10" db="EMBL/GenBank/DDBJ databases">
        <title>Hydorgenophaga sp. LPB0072 isolated from gastropod.</title>
        <authorList>
            <person name="Kim E."/>
            <person name="Yi H."/>
        </authorList>
    </citation>
    <scope>NUCLEOTIDE SEQUENCE [LARGE SCALE GENOMIC DNA]</scope>
    <source>
        <strain evidence="2 5">LPB0072</strain>
    </source>
</reference>